<dbReference type="RefSeq" id="WP_342824880.1">
    <property type="nucleotide sequence ID" value="NZ_CP046146.1"/>
</dbReference>
<dbReference type="InterPro" id="IPR011008">
    <property type="entry name" value="Dimeric_a/b-barrel"/>
</dbReference>
<dbReference type="PANTHER" id="PTHR43239">
    <property type="entry name" value="UPF0734 PROTEIN DDB_G0273871/DDB_G0273177"/>
    <property type="match status" value="1"/>
</dbReference>
<evidence type="ECO:0000313" key="3">
    <source>
        <dbReference type="Proteomes" id="UP001219901"/>
    </source>
</evidence>
<sequence length="114" mass="13443">MSKSIAQVVDLIDDPEIIAKYEGYHRNAWPEVHAKRKALGIERMEIFRSGNHLFMYLTVPDDFDLEEDFKAYKGTVRNEEWQQIMSSFMQKVPEAEDGELWHVATLAFDSEWFK</sequence>
<evidence type="ECO:0000313" key="1">
    <source>
        <dbReference type="EMBL" id="MDG0866979.1"/>
    </source>
</evidence>
<proteinExistence type="predicted"/>
<dbReference type="EC" id="5.1.3.32" evidence="2"/>
<dbReference type="GO" id="GO:0062192">
    <property type="term" value="F:L-rhamnose mutarotase activity"/>
    <property type="evidence" value="ECO:0007669"/>
    <property type="project" value="UniProtKB-EC"/>
</dbReference>
<name>A0AAJ5ZBU3_9CHLR</name>
<accession>A0AAJ5ZBU3</accession>
<evidence type="ECO:0000313" key="4">
    <source>
        <dbReference type="Proteomes" id="UP001321249"/>
    </source>
</evidence>
<organism evidence="2 3">
    <name type="scientific">Candidatus Lucifugimonas marina</name>
    <dbReference type="NCBI Taxonomy" id="3038979"/>
    <lineage>
        <taxon>Bacteria</taxon>
        <taxon>Bacillati</taxon>
        <taxon>Chloroflexota</taxon>
        <taxon>Dehalococcoidia</taxon>
        <taxon>SAR202 cluster</taxon>
        <taxon>Candidatus Lucifugimonadales</taxon>
        <taxon>Candidatus Lucifugimonadaceae</taxon>
        <taxon>Candidatus Lucifugimonas</taxon>
    </lineage>
</organism>
<reference evidence="3 4" key="1">
    <citation type="submission" date="2019-11" db="EMBL/GenBank/DDBJ databases">
        <authorList>
            <person name="Cho J.-C."/>
        </authorList>
    </citation>
    <scope>NUCLEOTIDE SEQUENCE [LARGE SCALE GENOMIC DNA]</scope>
    <source>
        <strain evidence="2 3">JH1073</strain>
        <strain evidence="1 4">JH702</strain>
    </source>
</reference>
<dbReference type="AlphaFoldDB" id="A0AAJ5ZBU3"/>
<evidence type="ECO:0000313" key="2">
    <source>
        <dbReference type="EMBL" id="WFG38394.1"/>
    </source>
</evidence>
<protein>
    <submittedName>
        <fullName evidence="2">L-rhamnose mutarotase</fullName>
        <ecNumber evidence="2">5.1.3.32</ecNumber>
    </submittedName>
</protein>
<reference evidence="2" key="2">
    <citation type="journal article" date="2023" name="Nat. Commun.">
        <title>Cultivation of marine bacteria of the SAR202 clade.</title>
        <authorList>
            <person name="Lim Y."/>
            <person name="Seo J.H."/>
            <person name="Giovannoni S.J."/>
            <person name="Kang I."/>
            <person name="Cho J.C."/>
        </authorList>
    </citation>
    <scope>NUCLEOTIDE SEQUENCE</scope>
    <source>
        <strain evidence="2">JH1073</strain>
    </source>
</reference>
<dbReference type="Gene3D" id="3.30.70.100">
    <property type="match status" value="1"/>
</dbReference>
<dbReference type="Proteomes" id="UP001321249">
    <property type="component" value="Unassembled WGS sequence"/>
</dbReference>
<gene>
    <name evidence="1" type="ORF">GKO46_07825</name>
    <name evidence="2" type="ORF">GKO48_01830</name>
</gene>
<reference evidence="3" key="3">
    <citation type="submission" date="2023-06" db="EMBL/GenBank/DDBJ databases">
        <title>Pangenomics reveal diversification of enzyme families and niche specialization in globally abundant SAR202 bacteria.</title>
        <authorList>
            <person name="Saw J.H.W."/>
        </authorList>
    </citation>
    <scope>NUCLEOTIDE SEQUENCE [LARGE SCALE GENOMIC DNA]</scope>
    <source>
        <strain evidence="3">JH1073</strain>
    </source>
</reference>
<dbReference type="SUPFAM" id="SSF54909">
    <property type="entry name" value="Dimeric alpha+beta barrel"/>
    <property type="match status" value="1"/>
</dbReference>
<keyword evidence="3" id="KW-1185">Reference proteome</keyword>
<dbReference type="EMBL" id="CP046147">
    <property type="protein sequence ID" value="WFG38394.1"/>
    <property type="molecule type" value="Genomic_DNA"/>
</dbReference>
<dbReference type="InterPro" id="IPR052996">
    <property type="entry name" value="Carb_Metab_Mutarotase"/>
</dbReference>
<dbReference type="Proteomes" id="UP001219901">
    <property type="component" value="Chromosome"/>
</dbReference>
<dbReference type="Pfam" id="PF05336">
    <property type="entry name" value="rhaM"/>
    <property type="match status" value="1"/>
</dbReference>
<keyword evidence="2" id="KW-0413">Isomerase</keyword>
<dbReference type="InterPro" id="IPR008000">
    <property type="entry name" value="Rham/fucose_mutarotase"/>
</dbReference>
<dbReference type="PANTHER" id="PTHR43239:SF1">
    <property type="entry name" value="UPF0734 PROTEIN DDB_G0273871_DDB_G0273177"/>
    <property type="match status" value="1"/>
</dbReference>
<dbReference type="EMBL" id="WMBE01000002">
    <property type="protein sequence ID" value="MDG0866979.1"/>
    <property type="molecule type" value="Genomic_DNA"/>
</dbReference>